<comment type="caution">
    <text evidence="2">The sequence shown here is derived from an EMBL/GenBank/DDBJ whole genome shotgun (WGS) entry which is preliminary data.</text>
</comment>
<evidence type="ECO:0000313" key="2">
    <source>
        <dbReference type="EMBL" id="RSL59660.1"/>
    </source>
</evidence>
<protein>
    <submittedName>
        <fullName evidence="2">Uncharacterized protein</fullName>
    </submittedName>
</protein>
<evidence type="ECO:0000313" key="3">
    <source>
        <dbReference type="Proteomes" id="UP000288168"/>
    </source>
</evidence>
<organism evidence="2 3">
    <name type="scientific">Fusarium duplospermum</name>
    <dbReference type="NCBI Taxonomy" id="1325734"/>
    <lineage>
        <taxon>Eukaryota</taxon>
        <taxon>Fungi</taxon>
        <taxon>Dikarya</taxon>
        <taxon>Ascomycota</taxon>
        <taxon>Pezizomycotina</taxon>
        <taxon>Sordariomycetes</taxon>
        <taxon>Hypocreomycetidae</taxon>
        <taxon>Hypocreales</taxon>
        <taxon>Nectriaceae</taxon>
        <taxon>Fusarium</taxon>
        <taxon>Fusarium solani species complex</taxon>
    </lineage>
</organism>
<evidence type="ECO:0000256" key="1">
    <source>
        <dbReference type="SAM" id="MobiDB-lite"/>
    </source>
</evidence>
<reference evidence="2 3" key="1">
    <citation type="submission" date="2017-06" db="EMBL/GenBank/DDBJ databases">
        <title>Comparative genomic analysis of Ambrosia Fusariam Clade fungi.</title>
        <authorList>
            <person name="Stajich J.E."/>
            <person name="Carrillo J."/>
            <person name="Kijimoto T."/>
            <person name="Eskalen A."/>
            <person name="O'Donnell K."/>
            <person name="Kasson M."/>
        </authorList>
    </citation>
    <scope>NUCLEOTIDE SEQUENCE [LARGE SCALE GENOMIC DNA]</scope>
    <source>
        <strain evidence="2 3">NRRL62584</strain>
    </source>
</reference>
<dbReference type="Proteomes" id="UP000288168">
    <property type="component" value="Unassembled WGS sequence"/>
</dbReference>
<dbReference type="EMBL" id="NKCI01000064">
    <property type="protein sequence ID" value="RSL59660.1"/>
    <property type="molecule type" value="Genomic_DNA"/>
</dbReference>
<accession>A0A428Q2Y9</accession>
<keyword evidence="3" id="KW-1185">Reference proteome</keyword>
<sequence>MPVESRNGRVVLELMADIPRNRFTPQVTSDDRKEGISRGDSAVGNDSNPTFAWSLGSEEAGCLTSWGALSLYSSSQPASSGCLPRCTFDGLGNARNESFWLILNQSDVIPHSCAKIQRLSIRMNHYYSEDEDKTVAFGYK</sequence>
<dbReference type="OrthoDB" id="10598918at2759"/>
<proteinExistence type="predicted"/>
<dbReference type="AlphaFoldDB" id="A0A428Q2Y9"/>
<feature type="region of interest" description="Disordered" evidence="1">
    <location>
        <begin position="23"/>
        <end position="46"/>
    </location>
</feature>
<gene>
    <name evidence="2" type="ORF">CEP54_007184</name>
</gene>
<name>A0A428Q2Y9_9HYPO</name>